<dbReference type="EMBL" id="CAQI01000036">
    <property type="protein sequence ID" value="CCQ45478.1"/>
    <property type="molecule type" value="Genomic_DNA"/>
</dbReference>
<accession>A0A024H0H9</accession>
<dbReference type="GO" id="GO:0005524">
    <property type="term" value="F:ATP binding"/>
    <property type="evidence" value="ECO:0007669"/>
    <property type="project" value="UniProtKB-KW"/>
</dbReference>
<evidence type="ECO:0000313" key="2">
    <source>
        <dbReference type="Proteomes" id="UP000035722"/>
    </source>
</evidence>
<sequence length="74" mass="7984">MEVKIGVQNVGREIVLESNEDADSVAKVVEDAISNGGDLRLKDDKGRLIIVPGKALAYVEIGAEEVRRVGFGQF</sequence>
<name>A0A024H0H9_9MICC</name>
<keyword evidence="1" id="KW-0547">Nucleotide-binding</keyword>
<reference evidence="2" key="1">
    <citation type="journal article" date="2014" name="Genome Announc.">
        <title>Genome Sequence of Arthrobacter siccitolerans 4J27, a Xeroprotectant-Producing Desiccation-Tolerant Microorganism.</title>
        <authorList>
            <person name="Manzanera M."/>
            <person name="Santa-Cruz-Calvo L."/>
            <person name="Vilchez J.I."/>
            <person name="Garcia-Fontana C."/>
            <person name="Silva-Castro G.A."/>
            <person name="Calvo C."/>
            <person name="Gonzalez-Lopez J."/>
        </authorList>
    </citation>
    <scope>NUCLEOTIDE SEQUENCE [LARGE SCALE GENOMIC DNA]</scope>
    <source>
        <strain evidence="2">4J27</strain>
    </source>
</reference>
<dbReference type="OrthoDB" id="3268468at2"/>
<gene>
    <name evidence="1" type="ORF">ARTSIC4J27_1420</name>
</gene>
<dbReference type="Pfam" id="PF11305">
    <property type="entry name" value="DUF3107"/>
    <property type="match status" value="1"/>
</dbReference>
<dbReference type="InterPro" id="IPR021456">
    <property type="entry name" value="DUF3107"/>
</dbReference>
<protein>
    <submittedName>
        <fullName evidence="1">ATP-binding protein</fullName>
    </submittedName>
</protein>
<dbReference type="AlphaFoldDB" id="A0A024H0H9"/>
<dbReference type="Proteomes" id="UP000035722">
    <property type="component" value="Unassembled WGS sequence"/>
</dbReference>
<dbReference type="STRING" id="861266.ARTSIC4J27_1420"/>
<keyword evidence="2" id="KW-1185">Reference proteome</keyword>
<proteinExistence type="predicted"/>
<organism evidence="1 2">
    <name type="scientific">Pseudarthrobacter siccitolerans</name>
    <dbReference type="NCBI Taxonomy" id="861266"/>
    <lineage>
        <taxon>Bacteria</taxon>
        <taxon>Bacillati</taxon>
        <taxon>Actinomycetota</taxon>
        <taxon>Actinomycetes</taxon>
        <taxon>Micrococcales</taxon>
        <taxon>Micrococcaceae</taxon>
        <taxon>Pseudarthrobacter</taxon>
    </lineage>
</organism>
<keyword evidence="1" id="KW-0067">ATP-binding</keyword>
<comment type="caution">
    <text evidence="1">The sequence shown here is derived from an EMBL/GenBank/DDBJ whole genome shotgun (WGS) entry which is preliminary data.</text>
</comment>
<evidence type="ECO:0000313" key="1">
    <source>
        <dbReference type="EMBL" id="CCQ45478.1"/>
    </source>
</evidence>
<dbReference type="RefSeq" id="WP_050054470.1">
    <property type="nucleotide sequence ID" value="NZ_CAQI01000036.1"/>
</dbReference>